<dbReference type="Proteomes" id="UP000689195">
    <property type="component" value="Unassembled WGS sequence"/>
</dbReference>
<reference evidence="2" key="1">
    <citation type="submission" date="2021-01" db="EMBL/GenBank/DDBJ databases">
        <authorList>
            <consortium name="Genoscope - CEA"/>
            <person name="William W."/>
        </authorList>
    </citation>
    <scope>NUCLEOTIDE SEQUENCE</scope>
</reference>
<evidence type="ECO:0000313" key="2">
    <source>
        <dbReference type="EMBL" id="CAD8203057.1"/>
    </source>
</evidence>
<accession>A0A8S1XPZ8</accession>
<evidence type="ECO:0000313" key="3">
    <source>
        <dbReference type="Proteomes" id="UP000689195"/>
    </source>
</evidence>
<evidence type="ECO:0008006" key="4">
    <source>
        <dbReference type="Google" id="ProtNLM"/>
    </source>
</evidence>
<feature type="transmembrane region" description="Helical" evidence="1">
    <location>
        <begin position="12"/>
        <end position="36"/>
    </location>
</feature>
<dbReference type="EMBL" id="CAJJDO010000133">
    <property type="protein sequence ID" value="CAD8203057.1"/>
    <property type="molecule type" value="Genomic_DNA"/>
</dbReference>
<keyword evidence="3" id="KW-1185">Reference proteome</keyword>
<dbReference type="AlphaFoldDB" id="A0A8S1XPZ8"/>
<evidence type="ECO:0000256" key="1">
    <source>
        <dbReference type="SAM" id="Phobius"/>
    </source>
</evidence>
<gene>
    <name evidence="2" type="ORF">PPENT_87.1.T1330006</name>
</gene>
<keyword evidence="1" id="KW-0472">Membrane</keyword>
<sequence length="80" mass="9339">MSIYGIYQKFQVGQIISIVQMLSIHLLLNTFFLQVIEQLIFQIFKGGINQDVSIIFKPPSDLKIKELIPYLLTMFKYHSC</sequence>
<protein>
    <recommendedName>
        <fullName evidence="4">Transmembrane protein</fullName>
    </recommendedName>
</protein>
<keyword evidence="1" id="KW-0812">Transmembrane</keyword>
<keyword evidence="1" id="KW-1133">Transmembrane helix</keyword>
<proteinExistence type="predicted"/>
<name>A0A8S1XPZ8_9CILI</name>
<organism evidence="2 3">
    <name type="scientific">Paramecium pentaurelia</name>
    <dbReference type="NCBI Taxonomy" id="43138"/>
    <lineage>
        <taxon>Eukaryota</taxon>
        <taxon>Sar</taxon>
        <taxon>Alveolata</taxon>
        <taxon>Ciliophora</taxon>
        <taxon>Intramacronucleata</taxon>
        <taxon>Oligohymenophorea</taxon>
        <taxon>Peniculida</taxon>
        <taxon>Parameciidae</taxon>
        <taxon>Paramecium</taxon>
    </lineage>
</organism>
<comment type="caution">
    <text evidence="2">The sequence shown here is derived from an EMBL/GenBank/DDBJ whole genome shotgun (WGS) entry which is preliminary data.</text>
</comment>